<feature type="chain" id="PRO_5041717375" description="LppM domain-containing protein" evidence="3">
    <location>
        <begin position="24"/>
        <end position="274"/>
    </location>
</feature>
<accession>A0AA96FBY7</accession>
<gene>
    <name evidence="5" type="ORF">RN607_00365</name>
</gene>
<dbReference type="EMBL" id="CP134880">
    <property type="protein sequence ID" value="WNM27489.1"/>
    <property type="molecule type" value="Genomic_DNA"/>
</dbReference>
<keyword evidence="2" id="KW-1133">Transmembrane helix</keyword>
<feature type="compositionally biased region" description="Polar residues" evidence="1">
    <location>
        <begin position="165"/>
        <end position="176"/>
    </location>
</feature>
<reference evidence="5" key="1">
    <citation type="submission" date="2023-09" db="EMBL/GenBank/DDBJ databases">
        <title>Demequina sp. a novel bacteria isolated from Capsicum annuum.</title>
        <authorList>
            <person name="Humaira Z."/>
            <person name="Lee J."/>
            <person name="Cho D."/>
        </authorList>
    </citation>
    <scope>NUCLEOTIDE SEQUENCE</scope>
    <source>
        <strain evidence="5">PMTSA13</strain>
    </source>
</reference>
<feature type="compositionally biased region" description="Low complexity" evidence="1">
    <location>
        <begin position="115"/>
        <end position="133"/>
    </location>
</feature>
<feature type="signal peptide" evidence="3">
    <location>
        <begin position="1"/>
        <end position="23"/>
    </location>
</feature>
<evidence type="ECO:0000256" key="3">
    <source>
        <dbReference type="SAM" id="SignalP"/>
    </source>
</evidence>
<evidence type="ECO:0000259" key="4">
    <source>
        <dbReference type="Pfam" id="PF21946"/>
    </source>
</evidence>
<feature type="region of interest" description="Disordered" evidence="1">
    <location>
        <begin position="115"/>
        <end position="177"/>
    </location>
</feature>
<evidence type="ECO:0000256" key="2">
    <source>
        <dbReference type="SAM" id="Phobius"/>
    </source>
</evidence>
<feature type="compositionally biased region" description="Low complexity" evidence="1">
    <location>
        <begin position="142"/>
        <end position="164"/>
    </location>
</feature>
<dbReference type="Proteomes" id="UP001303408">
    <property type="component" value="Chromosome"/>
</dbReference>
<dbReference type="RefSeq" id="WP_313543535.1">
    <property type="nucleotide sequence ID" value="NZ_CP134880.1"/>
</dbReference>
<dbReference type="AlphaFoldDB" id="A0AA96FBY7"/>
<keyword evidence="2" id="KW-0472">Membrane</keyword>
<sequence length="274" mass="27691">MLRRTRTRLGALALVLLSAAALSGCYTMKSTTVFHADDTVDVTASMAFDESVLTQLGQTQDSIVQQFQDSLAAQPDLAGKVTVAPYDADGQTGFSVTATGLTPAEATSLLSSNIGVSSDDTSADGSSSTDPGTAATQLYSHSGGTITLSSTPSTPSTDATPAGAQSSGATVTTSGDASVDPTALGIVIEERYTFPGPVQSTTIGHVDPDDPNTVVVDDYSQAQGLTAWQIVAADAAPGFSFGNVGLLALCGLLVVGAIGAFGYALTQIMGARRP</sequence>
<dbReference type="PROSITE" id="PS51257">
    <property type="entry name" value="PROKAR_LIPOPROTEIN"/>
    <property type="match status" value="1"/>
</dbReference>
<protein>
    <recommendedName>
        <fullName evidence="4">LppM domain-containing protein</fullName>
    </recommendedName>
</protein>
<feature type="domain" description="LppM" evidence="4">
    <location>
        <begin position="35"/>
        <end position="207"/>
    </location>
</feature>
<name>A0AA96FBY7_9MICO</name>
<feature type="transmembrane region" description="Helical" evidence="2">
    <location>
        <begin position="244"/>
        <end position="265"/>
    </location>
</feature>
<organism evidence="5">
    <name type="scientific">Demequina capsici</name>
    <dbReference type="NCBI Taxonomy" id="3075620"/>
    <lineage>
        <taxon>Bacteria</taxon>
        <taxon>Bacillati</taxon>
        <taxon>Actinomycetota</taxon>
        <taxon>Actinomycetes</taxon>
        <taxon>Micrococcales</taxon>
        <taxon>Demequinaceae</taxon>
        <taxon>Demequina</taxon>
    </lineage>
</organism>
<dbReference type="InterPro" id="IPR053807">
    <property type="entry name" value="LppM"/>
</dbReference>
<dbReference type="KEGG" id="dcp:RN607_00365"/>
<proteinExistence type="predicted"/>
<evidence type="ECO:0000256" key="1">
    <source>
        <dbReference type="SAM" id="MobiDB-lite"/>
    </source>
</evidence>
<keyword evidence="2" id="KW-0812">Transmembrane</keyword>
<dbReference type="Pfam" id="PF21946">
    <property type="entry name" value="LppM"/>
    <property type="match status" value="1"/>
</dbReference>
<evidence type="ECO:0000313" key="5">
    <source>
        <dbReference type="EMBL" id="WNM27489.1"/>
    </source>
</evidence>
<keyword evidence="3" id="KW-0732">Signal</keyword>